<dbReference type="InterPro" id="IPR002716">
    <property type="entry name" value="PIN_dom"/>
</dbReference>
<dbReference type="EMBL" id="ONZF01000004">
    <property type="protein sequence ID" value="SPJ24287.1"/>
    <property type="molecule type" value="Genomic_DNA"/>
</dbReference>
<sequence length="182" mass="19554">MKVFLDACVLYPTVLREILVGVAAKHQFAPQWSPRVLEEWARAAARLGPAGEAIARGEIAALRVAFPAAEVTPRQGDMARLVLPDPDDEHVLAGAIAGGADLLCTFNAKDFPRHVLAAEGIERVDPDQLLARLPLAHVAPVVARVHATAERLSGEVLPLRPLMKRARLPKLGKALDRAGPAR</sequence>
<reference evidence="2 3" key="1">
    <citation type="submission" date="2018-03" db="EMBL/GenBank/DDBJ databases">
        <authorList>
            <person name="Keele B.F."/>
        </authorList>
    </citation>
    <scope>NUCLEOTIDE SEQUENCE [LARGE SCALE GENOMIC DNA]</scope>
    <source>
        <strain evidence="2 3">CECT 8504</strain>
    </source>
</reference>
<proteinExistence type="predicted"/>
<evidence type="ECO:0000313" key="2">
    <source>
        <dbReference type="EMBL" id="SPJ24287.1"/>
    </source>
</evidence>
<dbReference type="OrthoDB" id="211933at2"/>
<evidence type="ECO:0000259" key="1">
    <source>
        <dbReference type="Pfam" id="PF13470"/>
    </source>
</evidence>
<dbReference type="InterPro" id="IPR029060">
    <property type="entry name" value="PIN-like_dom_sf"/>
</dbReference>
<dbReference type="RefSeq" id="WP_108894130.1">
    <property type="nucleotide sequence ID" value="NZ_ONZF01000004.1"/>
</dbReference>
<gene>
    <name evidence="2" type="ORF">PAA8504_02115</name>
</gene>
<dbReference type="AlphaFoldDB" id="A0A2R8BVT8"/>
<accession>A0A2R8BVT8</accession>
<protein>
    <recommendedName>
        <fullName evidence="1">PIN domain-containing protein</fullName>
    </recommendedName>
</protein>
<dbReference type="SUPFAM" id="SSF88723">
    <property type="entry name" value="PIN domain-like"/>
    <property type="match status" value="1"/>
</dbReference>
<dbReference type="Proteomes" id="UP000244912">
    <property type="component" value="Unassembled WGS sequence"/>
</dbReference>
<evidence type="ECO:0000313" key="3">
    <source>
        <dbReference type="Proteomes" id="UP000244912"/>
    </source>
</evidence>
<feature type="domain" description="PIN" evidence="1">
    <location>
        <begin position="2"/>
        <end position="108"/>
    </location>
</feature>
<dbReference type="Pfam" id="PF13470">
    <property type="entry name" value="PIN_3"/>
    <property type="match status" value="1"/>
</dbReference>
<keyword evidence="3" id="KW-1185">Reference proteome</keyword>
<name>A0A2R8BVT8_9RHOB</name>
<organism evidence="2 3">
    <name type="scientific">Palleronia abyssalis</name>
    <dbReference type="NCBI Taxonomy" id="1501240"/>
    <lineage>
        <taxon>Bacteria</taxon>
        <taxon>Pseudomonadati</taxon>
        <taxon>Pseudomonadota</taxon>
        <taxon>Alphaproteobacteria</taxon>
        <taxon>Rhodobacterales</taxon>
        <taxon>Roseobacteraceae</taxon>
        <taxon>Palleronia</taxon>
    </lineage>
</organism>
<dbReference type="NCBIfam" id="NF046100">
    <property type="entry name" value="RSP_2648_fam_PIN"/>
    <property type="match status" value="1"/>
</dbReference>